<dbReference type="AlphaFoldDB" id="A0A418VGH1"/>
<evidence type="ECO:0000313" key="3">
    <source>
        <dbReference type="Proteomes" id="UP000286287"/>
    </source>
</evidence>
<organism evidence="2 3">
    <name type="scientific">Deinococcus cavernae</name>
    <dbReference type="NCBI Taxonomy" id="2320857"/>
    <lineage>
        <taxon>Bacteria</taxon>
        <taxon>Thermotogati</taxon>
        <taxon>Deinococcota</taxon>
        <taxon>Deinococci</taxon>
        <taxon>Deinococcales</taxon>
        <taxon>Deinococcaceae</taxon>
        <taxon>Deinococcus</taxon>
    </lineage>
</organism>
<comment type="caution">
    <text evidence="2">The sequence shown here is derived from an EMBL/GenBank/DDBJ whole genome shotgun (WGS) entry which is preliminary data.</text>
</comment>
<evidence type="ECO:0000313" key="2">
    <source>
        <dbReference type="EMBL" id="RJF75216.1"/>
    </source>
</evidence>
<dbReference type="EMBL" id="QYUJ01000006">
    <property type="protein sequence ID" value="RJF75216.1"/>
    <property type="molecule type" value="Genomic_DNA"/>
</dbReference>
<dbReference type="Proteomes" id="UP000286287">
    <property type="component" value="Unassembled WGS sequence"/>
</dbReference>
<evidence type="ECO:0000256" key="1">
    <source>
        <dbReference type="SAM" id="MobiDB-lite"/>
    </source>
</evidence>
<name>A0A418VGH1_9DEIO</name>
<proteinExistence type="predicted"/>
<dbReference type="OrthoDB" id="72356at2"/>
<reference evidence="2 3" key="1">
    <citation type="submission" date="2018-09" db="EMBL/GenBank/DDBJ databases">
        <authorList>
            <person name="Zhu H."/>
        </authorList>
    </citation>
    <scope>NUCLEOTIDE SEQUENCE [LARGE SCALE GENOMIC DNA]</scope>
    <source>
        <strain evidence="2 3">K2S05-167</strain>
    </source>
</reference>
<sequence>MMEDCPPDQMPSLLSVAVYRNHLYTVSASGILLPLYYYGPLRQLPPTEDVPFADHWAGYIQGYITSFYPTPRFAQAQLPHTINRDFHWQSRAGAKTRTWEQAVYRGWPLYIYGDGTQPDPDYEHFEANDDERHLFRRMPADIPFGPITGGEDPGLPTIPPQGIGP</sequence>
<gene>
    <name evidence="2" type="ORF">D3875_01490</name>
</gene>
<keyword evidence="3" id="KW-1185">Reference proteome</keyword>
<feature type="region of interest" description="Disordered" evidence="1">
    <location>
        <begin position="142"/>
        <end position="165"/>
    </location>
</feature>
<protein>
    <submittedName>
        <fullName evidence="2">Uncharacterized protein</fullName>
    </submittedName>
</protein>
<dbReference type="RefSeq" id="WP_119760430.1">
    <property type="nucleotide sequence ID" value="NZ_QYUJ01000006.1"/>
</dbReference>
<accession>A0A418VGH1</accession>